<dbReference type="Pfam" id="PF05795">
    <property type="entry name" value="Plasmodium_Vir"/>
    <property type="match status" value="1"/>
</dbReference>
<name>A0A1C3KHG2_PLAOA</name>
<dbReference type="EMBL" id="FLRJ01000251">
    <property type="protein sequence ID" value="SBT73142.1"/>
    <property type="molecule type" value="Genomic_DNA"/>
</dbReference>
<evidence type="ECO:0000256" key="1">
    <source>
        <dbReference type="SAM" id="MobiDB-lite"/>
    </source>
</evidence>
<dbReference type="AlphaFoldDB" id="A0A1C3KHG2"/>
<dbReference type="InterPro" id="IPR008780">
    <property type="entry name" value="Plasmodium_Vir"/>
</dbReference>
<sequence>MAQKDPFKSLMRLFGFSSSELFSQRFYDDLNYNFFDLSDYRDLCKTVKDYEGTINNRRICERVLKYLKTKSIASPDGKYEYDDCILLNYWLYGELVKIFGKDNISQIAVAFGNLQVLWNDLIGDSKNGSYYRKCKPNFSIVNYIDWEQRKELYDYYVDYGTIFGTGDFYEAKCKEYYEYIEKKQSLYDHFDRVCANTKHCPELYEKWSLYNPKLVLSELSCHGQIQRERENEKARQRALKQDRGSQSSDTEMTQGDSQIGTKIGTSFIGIAPALLTASVLYKFTPIGTMFGNHGVNNQNFINNVDSVEFDGFLSQAQESGDMFSGGGENYISYQPM</sequence>
<reference evidence="2 3" key="1">
    <citation type="submission" date="2016-06" db="EMBL/GenBank/DDBJ databases">
        <authorList>
            <consortium name="Pathogen Informatics"/>
        </authorList>
    </citation>
    <scope>NUCLEOTIDE SEQUENCE [LARGE SCALE GENOMIC DNA]</scope>
</reference>
<evidence type="ECO:0000313" key="3">
    <source>
        <dbReference type="Proteomes" id="UP000243200"/>
    </source>
</evidence>
<evidence type="ECO:0000313" key="2">
    <source>
        <dbReference type="EMBL" id="SBT73142.1"/>
    </source>
</evidence>
<dbReference type="OrthoDB" id="381989at2759"/>
<feature type="compositionally biased region" description="Polar residues" evidence="1">
    <location>
        <begin position="244"/>
        <end position="258"/>
    </location>
</feature>
<feature type="compositionally biased region" description="Basic and acidic residues" evidence="1">
    <location>
        <begin position="230"/>
        <end position="243"/>
    </location>
</feature>
<accession>A0A1C3KHG2</accession>
<gene>
    <name evidence="2" type="primary">PowCR01_000085300</name>
    <name evidence="2" type="ORF">POWCR01_000085300</name>
</gene>
<dbReference type="VEuPathDB" id="PlasmoDB:PocGH01_00030600"/>
<dbReference type="VEuPathDB" id="PlasmoDB:POWCR01_000085300"/>
<protein>
    <submittedName>
        <fullName evidence="2">PIR protein</fullName>
    </submittedName>
</protein>
<feature type="region of interest" description="Disordered" evidence="1">
    <location>
        <begin position="230"/>
        <end position="258"/>
    </location>
</feature>
<organism evidence="2 3">
    <name type="scientific">Plasmodium ovale</name>
    <name type="common">malaria parasite P. ovale</name>
    <dbReference type="NCBI Taxonomy" id="36330"/>
    <lineage>
        <taxon>Eukaryota</taxon>
        <taxon>Sar</taxon>
        <taxon>Alveolata</taxon>
        <taxon>Apicomplexa</taxon>
        <taxon>Aconoidasida</taxon>
        <taxon>Haemosporida</taxon>
        <taxon>Plasmodiidae</taxon>
        <taxon>Plasmodium</taxon>
        <taxon>Plasmodium (Plasmodium)</taxon>
    </lineage>
</organism>
<dbReference type="Proteomes" id="UP000243200">
    <property type="component" value="Unassembled WGS sequence"/>
</dbReference>
<proteinExistence type="predicted"/>